<evidence type="ECO:0000313" key="6">
    <source>
        <dbReference type="Proteomes" id="UP000283509"/>
    </source>
</evidence>
<protein>
    <submittedName>
        <fullName evidence="5">Putative eukaryotic peptide chain release factor GTP-binding subunit ERF3A isoform X1</fullName>
    </submittedName>
</protein>
<dbReference type="InterPro" id="IPR050100">
    <property type="entry name" value="TRAFAC_GTPase_members"/>
</dbReference>
<evidence type="ECO:0000256" key="1">
    <source>
        <dbReference type="ARBA" id="ARBA00022553"/>
    </source>
</evidence>
<comment type="caution">
    <text evidence="5">The sequence shown here is derived from an EMBL/GenBank/DDBJ whole genome shotgun (WGS) entry which is preliminary data.</text>
</comment>
<keyword evidence="6" id="KW-1185">Reference proteome</keyword>
<evidence type="ECO:0000313" key="5">
    <source>
        <dbReference type="EMBL" id="ROT70950.1"/>
    </source>
</evidence>
<dbReference type="Gene3D" id="3.40.50.300">
    <property type="entry name" value="P-loop containing nucleotide triphosphate hydrolases"/>
    <property type="match status" value="1"/>
</dbReference>
<dbReference type="AlphaFoldDB" id="A0A3R7NZ83"/>
<proteinExistence type="predicted"/>
<dbReference type="STRING" id="6689.A0A3R7NZ83"/>
<gene>
    <name evidence="5" type="ORF">C7M84_010754</name>
</gene>
<keyword evidence="3" id="KW-0342">GTP-binding</keyword>
<evidence type="ECO:0000259" key="4">
    <source>
        <dbReference type="PROSITE" id="PS51722"/>
    </source>
</evidence>
<dbReference type="PANTHER" id="PTHR23115">
    <property type="entry name" value="TRANSLATION FACTOR"/>
    <property type="match status" value="1"/>
</dbReference>
<reference evidence="5 6" key="2">
    <citation type="submission" date="2019-01" db="EMBL/GenBank/DDBJ databases">
        <title>The decoding of complex shrimp genome reveals the adaptation for benthos swimmer, frequently molting mechanism and breeding impact on genome.</title>
        <authorList>
            <person name="Sun Y."/>
            <person name="Gao Y."/>
            <person name="Yu Y."/>
        </authorList>
    </citation>
    <scope>NUCLEOTIDE SEQUENCE [LARGE SCALE GENOMIC DNA]</scope>
    <source>
        <tissue evidence="5">Muscle</tissue>
    </source>
</reference>
<dbReference type="Pfam" id="PF00009">
    <property type="entry name" value="GTP_EFTU"/>
    <property type="match status" value="1"/>
</dbReference>
<dbReference type="SUPFAM" id="SSF52540">
    <property type="entry name" value="P-loop containing nucleoside triphosphate hydrolases"/>
    <property type="match status" value="1"/>
</dbReference>
<keyword evidence="2" id="KW-0547">Nucleotide-binding</keyword>
<evidence type="ECO:0000256" key="3">
    <source>
        <dbReference type="ARBA" id="ARBA00023134"/>
    </source>
</evidence>
<dbReference type="GO" id="GO:0003924">
    <property type="term" value="F:GTPase activity"/>
    <property type="evidence" value="ECO:0007669"/>
    <property type="project" value="InterPro"/>
</dbReference>
<dbReference type="GO" id="GO:0005525">
    <property type="term" value="F:GTP binding"/>
    <property type="evidence" value="ECO:0007669"/>
    <property type="project" value="UniProtKB-KW"/>
</dbReference>
<evidence type="ECO:0000256" key="2">
    <source>
        <dbReference type="ARBA" id="ARBA00022741"/>
    </source>
</evidence>
<dbReference type="Gene3D" id="2.40.30.10">
    <property type="entry name" value="Translation factors"/>
    <property type="match status" value="1"/>
</dbReference>
<dbReference type="EMBL" id="QCYY01002367">
    <property type="protein sequence ID" value="ROT70950.1"/>
    <property type="molecule type" value="Genomic_DNA"/>
</dbReference>
<keyword evidence="1" id="KW-0597">Phosphoprotein</keyword>
<name>A0A3R7NZ83_PENVA</name>
<accession>A0A3R7NZ83</accession>
<sequence>MIGGACQADLAVLVISARKGEFETGFERGGQTREHVMLAKTAGIKHLIILINKMDDSTVQWSEKRYNECKEKLVPYLKKVGFYSKDITFMPCSGLTGANLRDPIDENVCSWFKGPAFIPYINDLPPLNRNVTGPFMMPIVDRYNDRGTIVMGKVESGGCKKGDNLLVMPNKVR</sequence>
<organism evidence="5 6">
    <name type="scientific">Penaeus vannamei</name>
    <name type="common">Whiteleg shrimp</name>
    <name type="synonym">Litopenaeus vannamei</name>
    <dbReference type="NCBI Taxonomy" id="6689"/>
    <lineage>
        <taxon>Eukaryota</taxon>
        <taxon>Metazoa</taxon>
        <taxon>Ecdysozoa</taxon>
        <taxon>Arthropoda</taxon>
        <taxon>Crustacea</taxon>
        <taxon>Multicrustacea</taxon>
        <taxon>Malacostraca</taxon>
        <taxon>Eumalacostraca</taxon>
        <taxon>Eucarida</taxon>
        <taxon>Decapoda</taxon>
        <taxon>Dendrobranchiata</taxon>
        <taxon>Penaeoidea</taxon>
        <taxon>Penaeidae</taxon>
        <taxon>Penaeus</taxon>
    </lineage>
</organism>
<dbReference type="InterPro" id="IPR027417">
    <property type="entry name" value="P-loop_NTPase"/>
</dbReference>
<feature type="domain" description="Tr-type G" evidence="4">
    <location>
        <begin position="1"/>
        <end position="131"/>
    </location>
</feature>
<reference evidence="5 6" key="1">
    <citation type="submission" date="2018-04" db="EMBL/GenBank/DDBJ databases">
        <authorList>
            <person name="Zhang X."/>
            <person name="Yuan J."/>
            <person name="Li F."/>
            <person name="Xiang J."/>
        </authorList>
    </citation>
    <scope>NUCLEOTIDE SEQUENCE [LARGE SCALE GENOMIC DNA]</scope>
    <source>
        <tissue evidence="5">Muscle</tissue>
    </source>
</reference>
<dbReference type="OrthoDB" id="342024at2759"/>
<dbReference type="Proteomes" id="UP000283509">
    <property type="component" value="Unassembled WGS sequence"/>
</dbReference>
<dbReference type="PROSITE" id="PS51722">
    <property type="entry name" value="G_TR_2"/>
    <property type="match status" value="1"/>
</dbReference>
<dbReference type="InterPro" id="IPR000795">
    <property type="entry name" value="T_Tr_GTP-bd_dom"/>
</dbReference>